<evidence type="ECO:0000313" key="3">
    <source>
        <dbReference type="EMBL" id="AUG30647.1"/>
    </source>
</evidence>
<dbReference type="PANTHER" id="PTHR46401:SF2">
    <property type="entry name" value="GLYCOSYLTRANSFERASE WBBK-RELATED"/>
    <property type="match status" value="1"/>
</dbReference>
<dbReference type="EMBL" id="CP025299">
    <property type="protein sequence ID" value="AUG30647.1"/>
    <property type="molecule type" value="Genomic_DNA"/>
</dbReference>
<dbReference type="InterPro" id="IPR001296">
    <property type="entry name" value="Glyco_trans_1"/>
</dbReference>
<dbReference type="Proteomes" id="UP000233276">
    <property type="component" value="Chromosome"/>
</dbReference>
<dbReference type="SUPFAM" id="SSF53756">
    <property type="entry name" value="UDP-Glycosyltransferase/glycogen phosphorylase"/>
    <property type="match status" value="1"/>
</dbReference>
<reference evidence="3 4" key="1">
    <citation type="submission" date="2017-12" db="EMBL/GenBank/DDBJ databases">
        <title>Isolation and characterization of estrogens degradatiion strain Microbacterium hominis SJTG1.</title>
        <authorList>
            <person name="Xiong W."/>
            <person name="Yin C."/>
            <person name="Zheng D."/>
            <person name="Liang R."/>
        </authorList>
    </citation>
    <scope>NUCLEOTIDE SEQUENCE [LARGE SCALE GENOMIC DNA]</scope>
    <source>
        <strain evidence="3 4">SJTG1</strain>
    </source>
</reference>
<dbReference type="RefSeq" id="WP_101306863.1">
    <property type="nucleotide sequence ID" value="NZ_CP025299.1"/>
</dbReference>
<evidence type="ECO:0000313" key="4">
    <source>
        <dbReference type="Proteomes" id="UP000233276"/>
    </source>
</evidence>
<dbReference type="AlphaFoldDB" id="A0A2K9DMA0"/>
<sequence>MNRLQVAIVADGDPRSVRTNSGVAAGLVAALDRRDDVEVVATIDSTPSRATALLLSATSVRLPLSSWRNQKRKGRAATAARSRVRDRALAQLESTPDVVVHVRNTYLPAELPYVVFIDGTASLSQRFWPAWSLPERDYRARIGLETSFFSSALLVATAGRYVVDEIVDYYGQDPQRVTAIGGGTNLELVTRGSDTDGAEVRFLFVGREFERKGGPELLRAFARVHAERPQTRLTVVGAPGADPGQPGVEWLGFVGDRQRMRDLYLESDVFCLLSHHEPYGLAVQEALASGLACLVSDRGALAEIAGDAALVVDPRSDAEIVDALIRLADDAALRASLSARAHARLAGLTWDDVASRLMAALRGRLRH</sequence>
<evidence type="ECO:0000256" key="1">
    <source>
        <dbReference type="ARBA" id="ARBA00022679"/>
    </source>
</evidence>
<gene>
    <name evidence="3" type="ORF">CXR34_15025</name>
</gene>
<dbReference type="Gene3D" id="3.40.50.2000">
    <property type="entry name" value="Glycogen Phosphorylase B"/>
    <property type="match status" value="2"/>
</dbReference>
<name>A0A2K9DMA0_9MICO</name>
<feature type="domain" description="Glycosyl transferase family 1" evidence="2">
    <location>
        <begin position="199"/>
        <end position="342"/>
    </location>
</feature>
<dbReference type="PANTHER" id="PTHR46401">
    <property type="entry name" value="GLYCOSYLTRANSFERASE WBBK-RELATED"/>
    <property type="match status" value="1"/>
</dbReference>
<dbReference type="Pfam" id="PF00534">
    <property type="entry name" value="Glycos_transf_1"/>
    <property type="match status" value="1"/>
</dbReference>
<evidence type="ECO:0000259" key="2">
    <source>
        <dbReference type="Pfam" id="PF00534"/>
    </source>
</evidence>
<proteinExistence type="predicted"/>
<organism evidence="3 4">
    <name type="scientific">Microbacterium hominis</name>
    <dbReference type="NCBI Taxonomy" id="162426"/>
    <lineage>
        <taxon>Bacteria</taxon>
        <taxon>Bacillati</taxon>
        <taxon>Actinomycetota</taxon>
        <taxon>Actinomycetes</taxon>
        <taxon>Micrococcales</taxon>
        <taxon>Microbacteriaceae</taxon>
        <taxon>Microbacterium</taxon>
    </lineage>
</organism>
<accession>A0A2K9DMA0</accession>
<dbReference type="GO" id="GO:0016757">
    <property type="term" value="F:glycosyltransferase activity"/>
    <property type="evidence" value="ECO:0007669"/>
    <property type="project" value="InterPro"/>
</dbReference>
<dbReference type="GO" id="GO:0009103">
    <property type="term" value="P:lipopolysaccharide biosynthetic process"/>
    <property type="evidence" value="ECO:0007669"/>
    <property type="project" value="TreeGrafter"/>
</dbReference>
<protein>
    <recommendedName>
        <fullName evidence="2">Glycosyl transferase family 1 domain-containing protein</fullName>
    </recommendedName>
</protein>
<dbReference type="KEGG" id="mhos:CXR34_15025"/>
<keyword evidence="1" id="KW-0808">Transferase</keyword>
<dbReference type="CDD" id="cd03801">
    <property type="entry name" value="GT4_PimA-like"/>
    <property type="match status" value="1"/>
</dbReference>